<dbReference type="GO" id="GO:0006612">
    <property type="term" value="P:protein targeting to membrane"/>
    <property type="evidence" value="ECO:0007669"/>
    <property type="project" value="TreeGrafter"/>
</dbReference>
<evidence type="ECO:0000256" key="2">
    <source>
        <dbReference type="ARBA" id="ARBA00007732"/>
    </source>
</evidence>
<dbReference type="InterPro" id="IPR019383">
    <property type="entry name" value="Golgin_A_7/ERF4"/>
</dbReference>
<dbReference type="Pfam" id="PF10256">
    <property type="entry name" value="Erf4"/>
    <property type="match status" value="1"/>
</dbReference>
<evidence type="ECO:0000256" key="4">
    <source>
        <dbReference type="ARBA" id="ARBA00018463"/>
    </source>
</evidence>
<dbReference type="Proteomes" id="UP000765509">
    <property type="component" value="Unassembled WGS sequence"/>
</dbReference>
<dbReference type="GO" id="GO:0004672">
    <property type="term" value="F:protein kinase activity"/>
    <property type="evidence" value="ECO:0007669"/>
    <property type="project" value="InterPro"/>
</dbReference>
<dbReference type="AlphaFoldDB" id="A0A9Q3CYC3"/>
<evidence type="ECO:0000256" key="3">
    <source>
        <dbReference type="ARBA" id="ARBA00011396"/>
    </source>
</evidence>
<proteinExistence type="inferred from homology"/>
<evidence type="ECO:0000313" key="9">
    <source>
        <dbReference type="EMBL" id="MBW0493516.1"/>
    </source>
</evidence>
<keyword evidence="6" id="KW-0472">Membrane</keyword>
<comment type="caution">
    <text evidence="9">The sequence shown here is derived from an EMBL/GenBank/DDBJ whole genome shotgun (WGS) entry which is preliminary data.</text>
</comment>
<comment type="similarity">
    <text evidence="2">Belongs to the ERF4 family.</text>
</comment>
<organism evidence="9 10">
    <name type="scientific">Austropuccinia psidii MF-1</name>
    <dbReference type="NCBI Taxonomy" id="1389203"/>
    <lineage>
        <taxon>Eukaryota</taxon>
        <taxon>Fungi</taxon>
        <taxon>Dikarya</taxon>
        <taxon>Basidiomycota</taxon>
        <taxon>Pucciniomycotina</taxon>
        <taxon>Pucciniomycetes</taxon>
        <taxon>Pucciniales</taxon>
        <taxon>Sphaerophragmiaceae</taxon>
        <taxon>Austropuccinia</taxon>
    </lineage>
</organism>
<name>A0A9Q3CYC3_9BASI</name>
<keyword evidence="5" id="KW-0256">Endoplasmic reticulum</keyword>
<feature type="region of interest" description="Disordered" evidence="7">
    <location>
        <begin position="38"/>
        <end position="68"/>
    </location>
</feature>
<dbReference type="InterPro" id="IPR008266">
    <property type="entry name" value="Tyr_kinase_AS"/>
</dbReference>
<gene>
    <name evidence="9" type="ORF">O181_033231</name>
</gene>
<dbReference type="OrthoDB" id="2190159at2759"/>
<dbReference type="PANTHER" id="PTHR13254:SF0">
    <property type="entry name" value="GOLGIN SUBFAMILY A MEMBER 7_ERF4 DOMAIN-CONTAINING PROTEIN"/>
    <property type="match status" value="1"/>
</dbReference>
<feature type="compositionally biased region" description="Polar residues" evidence="7">
    <location>
        <begin position="51"/>
        <end position="68"/>
    </location>
</feature>
<dbReference type="PROSITE" id="PS00109">
    <property type="entry name" value="PROTEIN_KINASE_TYR"/>
    <property type="match status" value="1"/>
</dbReference>
<accession>A0A9Q3CYC3</accession>
<reference evidence="9" key="1">
    <citation type="submission" date="2021-03" db="EMBL/GenBank/DDBJ databases">
        <title>Draft genome sequence of rust myrtle Austropuccinia psidii MF-1, a brazilian biotype.</title>
        <authorList>
            <person name="Quecine M.C."/>
            <person name="Pachon D.M.R."/>
            <person name="Bonatelli M.L."/>
            <person name="Correr F.H."/>
            <person name="Franceschini L.M."/>
            <person name="Leite T.F."/>
            <person name="Margarido G.R.A."/>
            <person name="Almeida C.A."/>
            <person name="Ferrarezi J.A."/>
            <person name="Labate C.A."/>
        </authorList>
    </citation>
    <scope>NUCLEOTIDE SEQUENCE</scope>
    <source>
        <strain evidence="9">MF-1</strain>
    </source>
</reference>
<comment type="subcellular location">
    <subcellularLocation>
        <location evidence="1">Endoplasmic reticulum membrane</location>
        <topology evidence="1">Peripheral membrane protein</topology>
    </subcellularLocation>
</comment>
<evidence type="ECO:0000256" key="5">
    <source>
        <dbReference type="ARBA" id="ARBA00022824"/>
    </source>
</evidence>
<feature type="compositionally biased region" description="Polar residues" evidence="7">
    <location>
        <begin position="1"/>
        <end position="19"/>
    </location>
</feature>
<dbReference type="EMBL" id="AVOT02012103">
    <property type="protein sequence ID" value="MBW0493516.1"/>
    <property type="molecule type" value="Genomic_DNA"/>
</dbReference>
<sequence length="220" mass="25123">MISHQLQQASRSEPLISSSFHHHDLTKRNLLVKSNSFQTQPKDAELGNGLVTANRNPRIGQTRNQSSIGQEEDINIIEPDKTIFGTPPAGVVGQSKPRATVRIERDYSARGSTSGRIQFWDGWLQELEGRVTPLDFQNTLNDLNAILASAYDPYSSIFDNALAILTLYLSNWLFRSHYEKKMKLFEETLQHYNQTIYNPAGLNLLHPRKVAFLFLQIEYY</sequence>
<evidence type="ECO:0000256" key="6">
    <source>
        <dbReference type="ARBA" id="ARBA00023136"/>
    </source>
</evidence>
<evidence type="ECO:0000313" key="10">
    <source>
        <dbReference type="Proteomes" id="UP000765509"/>
    </source>
</evidence>
<keyword evidence="10" id="KW-1185">Reference proteome</keyword>
<dbReference type="PANTHER" id="PTHR13254">
    <property type="entry name" value="GOLGI AUTOANTIGEN, GOLGIN SUBFAMILY A, 7"/>
    <property type="match status" value="1"/>
</dbReference>
<dbReference type="GO" id="GO:0031211">
    <property type="term" value="C:endoplasmic reticulum palmitoyltransferase complex"/>
    <property type="evidence" value="ECO:0007669"/>
    <property type="project" value="TreeGrafter"/>
</dbReference>
<evidence type="ECO:0000256" key="1">
    <source>
        <dbReference type="ARBA" id="ARBA00004406"/>
    </source>
</evidence>
<protein>
    <recommendedName>
        <fullName evidence="4">Ras modification protein ERF4</fullName>
    </recommendedName>
</protein>
<feature type="domain" description="Golgin subfamily A member 7/ERF4" evidence="8">
    <location>
        <begin position="101"/>
        <end position="215"/>
    </location>
</feature>
<evidence type="ECO:0000259" key="8">
    <source>
        <dbReference type="Pfam" id="PF10256"/>
    </source>
</evidence>
<dbReference type="InterPro" id="IPR051371">
    <property type="entry name" value="Ras_palmitoyltransferase"/>
</dbReference>
<dbReference type="GO" id="GO:0005789">
    <property type="term" value="C:endoplasmic reticulum membrane"/>
    <property type="evidence" value="ECO:0007669"/>
    <property type="project" value="UniProtKB-SubCell"/>
</dbReference>
<comment type="subunit">
    <text evidence="3">Interacts with ERF2.</text>
</comment>
<evidence type="ECO:0000256" key="7">
    <source>
        <dbReference type="SAM" id="MobiDB-lite"/>
    </source>
</evidence>
<feature type="region of interest" description="Disordered" evidence="7">
    <location>
        <begin position="1"/>
        <end position="20"/>
    </location>
</feature>